<proteinExistence type="predicted"/>
<evidence type="ECO:0000256" key="2">
    <source>
        <dbReference type="PROSITE-ProRule" id="PRU00335"/>
    </source>
</evidence>
<evidence type="ECO:0000259" key="4">
    <source>
        <dbReference type="PROSITE" id="PS50977"/>
    </source>
</evidence>
<dbReference type="Gene3D" id="1.10.357.10">
    <property type="entry name" value="Tetracycline Repressor, domain 2"/>
    <property type="match status" value="1"/>
</dbReference>
<feature type="DNA-binding region" description="H-T-H motif" evidence="2">
    <location>
        <begin position="65"/>
        <end position="84"/>
    </location>
</feature>
<gene>
    <name evidence="5" type="ORF">ACFSOX_03750</name>
</gene>
<dbReference type="RefSeq" id="WP_378476449.1">
    <property type="nucleotide sequence ID" value="NZ_JBHUIW010000003.1"/>
</dbReference>
<evidence type="ECO:0000313" key="5">
    <source>
        <dbReference type="EMBL" id="MFD2181255.1"/>
    </source>
</evidence>
<keyword evidence="1 2" id="KW-0238">DNA-binding</keyword>
<feature type="compositionally biased region" description="Gly residues" evidence="3">
    <location>
        <begin position="23"/>
        <end position="33"/>
    </location>
</feature>
<sequence>MARKPGPPASDDGIEDTPESGGRQSGGATGQAGAGKAPGRIGTPRGKVIEAFMALLAEQPYETIGLRDIAARAGVSLAELRGQFSGKLAILAAHIKEIDREVLNGDQDDMSDEPTRERLFDVLMRRFEALAPYKGAIRSLLQSARTNPPLALALNNFAVNAMQWMLAGAEIRAAGPTGLIRAQGLALLYANVMSTFLDDDEPGHARTMAALDRALGRGQQLTGVLDRVCGLIPGCGSRRRPRPARPADLDGDAAVAV</sequence>
<evidence type="ECO:0000256" key="1">
    <source>
        <dbReference type="ARBA" id="ARBA00023125"/>
    </source>
</evidence>
<dbReference type="InterPro" id="IPR001647">
    <property type="entry name" value="HTH_TetR"/>
</dbReference>
<accession>A0ABW5AFK5</accession>
<comment type="caution">
    <text evidence="5">The sequence shown here is derived from an EMBL/GenBank/DDBJ whole genome shotgun (WGS) entry which is preliminary data.</text>
</comment>
<protein>
    <submittedName>
        <fullName evidence="5">TetR family transcriptional regulator</fullName>
    </submittedName>
</protein>
<dbReference type="Proteomes" id="UP001597314">
    <property type="component" value="Unassembled WGS sequence"/>
</dbReference>
<dbReference type="Pfam" id="PF00440">
    <property type="entry name" value="TetR_N"/>
    <property type="match status" value="1"/>
</dbReference>
<evidence type="ECO:0000256" key="3">
    <source>
        <dbReference type="SAM" id="MobiDB-lite"/>
    </source>
</evidence>
<evidence type="ECO:0000313" key="6">
    <source>
        <dbReference type="Proteomes" id="UP001597314"/>
    </source>
</evidence>
<feature type="domain" description="HTH tetR-type" evidence="4">
    <location>
        <begin position="42"/>
        <end position="102"/>
    </location>
</feature>
<feature type="region of interest" description="Disordered" evidence="3">
    <location>
        <begin position="1"/>
        <end position="41"/>
    </location>
</feature>
<feature type="region of interest" description="Disordered" evidence="3">
    <location>
        <begin position="237"/>
        <end position="257"/>
    </location>
</feature>
<name>A0ABW5AFK5_9BRAD</name>
<keyword evidence="6" id="KW-1185">Reference proteome</keyword>
<organism evidence="5 6">
    <name type="scientific">Rhodoplanes azumiensis</name>
    <dbReference type="NCBI Taxonomy" id="1897628"/>
    <lineage>
        <taxon>Bacteria</taxon>
        <taxon>Pseudomonadati</taxon>
        <taxon>Pseudomonadota</taxon>
        <taxon>Alphaproteobacteria</taxon>
        <taxon>Hyphomicrobiales</taxon>
        <taxon>Nitrobacteraceae</taxon>
        <taxon>Rhodoplanes</taxon>
    </lineage>
</organism>
<dbReference type="SUPFAM" id="SSF46689">
    <property type="entry name" value="Homeodomain-like"/>
    <property type="match status" value="1"/>
</dbReference>
<dbReference type="EMBL" id="JBHUIW010000003">
    <property type="protein sequence ID" value="MFD2181255.1"/>
    <property type="molecule type" value="Genomic_DNA"/>
</dbReference>
<dbReference type="InterPro" id="IPR009057">
    <property type="entry name" value="Homeodomain-like_sf"/>
</dbReference>
<reference evidence="6" key="1">
    <citation type="journal article" date="2019" name="Int. J. Syst. Evol. Microbiol.">
        <title>The Global Catalogue of Microorganisms (GCM) 10K type strain sequencing project: providing services to taxonomists for standard genome sequencing and annotation.</title>
        <authorList>
            <consortium name="The Broad Institute Genomics Platform"/>
            <consortium name="The Broad Institute Genome Sequencing Center for Infectious Disease"/>
            <person name="Wu L."/>
            <person name="Ma J."/>
        </authorList>
    </citation>
    <scope>NUCLEOTIDE SEQUENCE [LARGE SCALE GENOMIC DNA]</scope>
    <source>
        <strain evidence="6">CGMCC 1.6774</strain>
    </source>
</reference>
<dbReference type="PROSITE" id="PS50977">
    <property type="entry name" value="HTH_TETR_2"/>
    <property type="match status" value="1"/>
</dbReference>